<feature type="region of interest" description="Disordered" evidence="1">
    <location>
        <begin position="420"/>
        <end position="490"/>
    </location>
</feature>
<comment type="caution">
    <text evidence="2">The sequence shown here is derived from an EMBL/GenBank/DDBJ whole genome shotgun (WGS) entry which is preliminary data.</text>
</comment>
<feature type="compositionally biased region" description="Basic and acidic residues" evidence="1">
    <location>
        <begin position="428"/>
        <end position="442"/>
    </location>
</feature>
<dbReference type="HOGENOM" id="CLU_364834_0_0_1"/>
<feature type="compositionally biased region" description="Polar residues" evidence="1">
    <location>
        <begin position="15"/>
        <end position="25"/>
    </location>
</feature>
<organism evidence="2 3">
    <name type="scientific">Moesziomyces aphidis</name>
    <name type="common">Pseudozyma aphidis</name>
    <dbReference type="NCBI Taxonomy" id="84754"/>
    <lineage>
        <taxon>Eukaryota</taxon>
        <taxon>Fungi</taxon>
        <taxon>Dikarya</taxon>
        <taxon>Basidiomycota</taxon>
        <taxon>Ustilaginomycotina</taxon>
        <taxon>Ustilaginomycetes</taxon>
        <taxon>Ustilaginales</taxon>
        <taxon>Ustilaginaceae</taxon>
        <taxon>Moesziomyces</taxon>
    </lineage>
</organism>
<dbReference type="AlphaFoldDB" id="W3VJC7"/>
<dbReference type="OrthoDB" id="2552656at2759"/>
<gene>
    <name evidence="2" type="ORF">PaG_04833</name>
</gene>
<proteinExistence type="predicted"/>
<protein>
    <submittedName>
        <fullName evidence="2">Uncharacterized protein</fullName>
    </submittedName>
</protein>
<evidence type="ECO:0000256" key="1">
    <source>
        <dbReference type="SAM" id="MobiDB-lite"/>
    </source>
</evidence>
<accession>W3VJC7</accession>
<evidence type="ECO:0000313" key="3">
    <source>
        <dbReference type="Proteomes" id="UP000019462"/>
    </source>
</evidence>
<feature type="compositionally biased region" description="Basic and acidic residues" evidence="1">
    <location>
        <begin position="458"/>
        <end position="482"/>
    </location>
</feature>
<feature type="region of interest" description="Disordered" evidence="1">
    <location>
        <begin position="82"/>
        <end position="137"/>
    </location>
</feature>
<feature type="region of interest" description="Disordered" evidence="1">
    <location>
        <begin position="517"/>
        <end position="553"/>
    </location>
</feature>
<evidence type="ECO:0000313" key="2">
    <source>
        <dbReference type="EMBL" id="ETS60912.1"/>
    </source>
</evidence>
<keyword evidence="3" id="KW-1185">Reference proteome</keyword>
<dbReference type="Proteomes" id="UP000019462">
    <property type="component" value="Unassembled WGS sequence"/>
</dbReference>
<dbReference type="EMBL" id="AWNI01000022">
    <property type="protein sequence ID" value="ETS60912.1"/>
    <property type="molecule type" value="Genomic_DNA"/>
</dbReference>
<feature type="compositionally biased region" description="Polar residues" evidence="1">
    <location>
        <begin position="82"/>
        <end position="113"/>
    </location>
</feature>
<feature type="region of interest" description="Disordered" evidence="1">
    <location>
        <begin position="316"/>
        <end position="354"/>
    </location>
</feature>
<name>W3VJC7_MOEAP</name>
<feature type="compositionally biased region" description="Polar residues" evidence="1">
    <location>
        <begin position="325"/>
        <end position="334"/>
    </location>
</feature>
<feature type="compositionally biased region" description="Polar residues" evidence="1">
    <location>
        <begin position="670"/>
        <end position="694"/>
    </location>
</feature>
<feature type="region of interest" description="Disordered" evidence="1">
    <location>
        <begin position="669"/>
        <end position="699"/>
    </location>
</feature>
<sequence length="770" mass="83721">MYGSPDDGSVISRPDTPSHSETISDSDVVRDAKHVHWHPLTVIPDAAGSLRSSVDQDAFAAQPNKRFRGVRARIKAVARFLSNSKEQDQSATAQPPSDTSDSVDTAQTSTTHVVNELPAEHQARSPRMKASEVTAEANQRDAVAVLEAIRERLDPEGSTTSTLHPLPPLPQLPQPPTPVLVPPVAMSPKKRHTNGFEDALGKGRPDFAHMQASVSRPAVPPPIRSVSRPLPPTPVHAPIPRFGKVDSLHSKPLPASTFSLGVFQDKKRVDQFARAAAEIPTHGDSTNADKPRAYRVNHQVDAHRLADELESLISSSARRRKPRSDFSSDTTRLADSSREAQCGWRPDASPGFPRHETFGQVHAHASSAATSMFANESEPEAIKRIQTWRVQITNPPSVLGSQCASAHSGLYTDGGLSSHLTSISRSPLSKDNKPRSQVDDAQKTPVLKSRALPNGRHRLAEESRRNKEGRSHRELRGRDAKTNTDGCHGIGTRHIARLTDSQFERLARATEALRTQGCMSPEASSIPDDVPEADKPTPQLGIGAEDGERRSSVDAARTTLSVLEARATPHIETLDAMIRRHPDKMYKLFQKRPGLMLVFLLRCKIEDRLSQVPSLANAEPVSKAEATEKDIDLLEGSLIDLHFDADPVQPSAPKQGREVSAVPSIVISHATGSTPTSTDATPQATQSPHASQSPEVRAGSDKTLHEIVCRLEKAGELCTMQHALVSIQNRLINTTDTCTQLSDRLSKLEQVVFSPPSVSHTPSTSFSMQV</sequence>
<reference evidence="2 3" key="1">
    <citation type="journal article" date="2014" name="Genome Announc.">
        <title>Genome sequence of the basidiomycetous fungus Pseudozyma aphidis DSM70725, an efficient producer of biosurfactant mannosylerythritol lipids.</title>
        <authorList>
            <person name="Lorenz S."/>
            <person name="Guenther M."/>
            <person name="Grumaz C."/>
            <person name="Rupp S."/>
            <person name="Zibek S."/>
            <person name="Sohn K."/>
        </authorList>
    </citation>
    <scope>NUCLEOTIDE SEQUENCE [LARGE SCALE GENOMIC DNA]</scope>
    <source>
        <strain evidence="3">ATCC 32657 / CBS 517.83 / DSM 70725 / JCM 10318 / NBRC 10182 / NRRL Y-7954 / St-0401</strain>
    </source>
</reference>
<feature type="region of interest" description="Disordered" evidence="1">
    <location>
        <begin position="1"/>
        <end position="25"/>
    </location>
</feature>